<feature type="domain" description="Myosin motor" evidence="10">
    <location>
        <begin position="28"/>
        <end position="310"/>
    </location>
</feature>
<sequence length="310" mass="35551">MRYRASALGSDGVRVTMESALTARDRVGVQDFVLLENFTSEAAFIENLRRRFRENLIYTYIGPVLVSVNPYRDLQIYSRQHMERYRGVSFYEVPPHLFAVADTAYRALRTERRDQAVMISGESGAGKTEATKRLLQFYAETCPAPERGGAVRDRLLQSNPVLEAFGNAKTLRNDNSSRFGKYMDVQFDFKGAPVGGHILSYLLEKSRVVHQNHGERNFHIFYQLLEGGEEETLRRLGLERNPQSYLYLVKGQCAKVSSINDKNDWKVVRKALMVIDFTEDEVEVRPLRGPSLFSCHTLKISIYLYTPFLL</sequence>
<comment type="caution">
    <text evidence="9">Lacks conserved residue(s) required for the propagation of feature annotation.</text>
</comment>
<keyword evidence="12" id="KW-1185">Reference proteome</keyword>
<evidence type="ECO:0000256" key="9">
    <source>
        <dbReference type="PROSITE-ProRule" id="PRU00782"/>
    </source>
</evidence>
<evidence type="ECO:0000256" key="5">
    <source>
        <dbReference type="ARBA" id="ARBA00022840"/>
    </source>
</evidence>
<evidence type="ECO:0000313" key="12">
    <source>
        <dbReference type="Proteomes" id="UP001165941"/>
    </source>
</evidence>
<evidence type="ECO:0000256" key="6">
    <source>
        <dbReference type="ARBA" id="ARBA00023123"/>
    </source>
</evidence>
<name>A0ABX0SDB5_PONBL</name>
<dbReference type="SUPFAM" id="SSF52540">
    <property type="entry name" value="P-loop containing nucleoside triphosphate hydrolases"/>
    <property type="match status" value="1"/>
</dbReference>
<gene>
    <name evidence="11" type="ORF">BU61_10185</name>
</gene>
<keyword evidence="3" id="KW-0677">Repeat</keyword>
<evidence type="ECO:0000256" key="3">
    <source>
        <dbReference type="ARBA" id="ARBA00022737"/>
    </source>
</evidence>
<feature type="binding site" evidence="9">
    <location>
        <begin position="121"/>
        <end position="128"/>
    </location>
    <ligand>
        <name>ATP</name>
        <dbReference type="ChEBI" id="CHEBI:30616"/>
    </ligand>
</feature>
<protein>
    <submittedName>
        <fullName evidence="11">Myosin-Ic</fullName>
    </submittedName>
</protein>
<comment type="subcellular location">
    <subcellularLocation>
        <location evidence="1">Cytoplasm</location>
    </subcellularLocation>
</comment>
<keyword evidence="7 9" id="KW-0505">Motor protein</keyword>
<dbReference type="Proteomes" id="UP001165941">
    <property type="component" value="Unassembled WGS sequence"/>
</dbReference>
<accession>A0ABX0SDB5</accession>
<dbReference type="EMBL" id="PGGH01303339">
    <property type="protein sequence ID" value="NIG61450.1"/>
    <property type="molecule type" value="Genomic_DNA"/>
</dbReference>
<keyword evidence="5 9" id="KW-0067">ATP-binding</keyword>
<comment type="similarity">
    <text evidence="9">Belongs to the TRAFAC class myosin-kinesin ATPase superfamily. Myosin family.</text>
</comment>
<evidence type="ECO:0000259" key="10">
    <source>
        <dbReference type="PROSITE" id="PS51456"/>
    </source>
</evidence>
<dbReference type="Pfam" id="PF00063">
    <property type="entry name" value="Myosin_head"/>
    <property type="match status" value="1"/>
</dbReference>
<evidence type="ECO:0000256" key="7">
    <source>
        <dbReference type="ARBA" id="ARBA00023175"/>
    </source>
</evidence>
<dbReference type="InterPro" id="IPR027417">
    <property type="entry name" value="P-loop_NTPase"/>
</dbReference>
<keyword evidence="6 9" id="KW-0518">Myosin</keyword>
<dbReference type="SMART" id="SM00242">
    <property type="entry name" value="MYSc"/>
    <property type="match status" value="1"/>
</dbReference>
<keyword evidence="2" id="KW-0963">Cytoplasm</keyword>
<dbReference type="PRINTS" id="PR00193">
    <property type="entry name" value="MYOSINHEAVY"/>
</dbReference>
<dbReference type="Gene3D" id="3.40.850.10">
    <property type="entry name" value="Kinesin motor domain"/>
    <property type="match status" value="1"/>
</dbReference>
<dbReference type="PROSITE" id="PS51456">
    <property type="entry name" value="MYOSIN_MOTOR"/>
    <property type="match status" value="1"/>
</dbReference>
<proteinExistence type="inferred from homology"/>
<organism evidence="11 12">
    <name type="scientific">Pontoporia blainvillei</name>
    <name type="common">Franciscana</name>
    <name type="synonym">Delphinus blainvillei</name>
    <dbReference type="NCBI Taxonomy" id="48723"/>
    <lineage>
        <taxon>Eukaryota</taxon>
        <taxon>Metazoa</taxon>
        <taxon>Chordata</taxon>
        <taxon>Craniata</taxon>
        <taxon>Vertebrata</taxon>
        <taxon>Euteleostomi</taxon>
        <taxon>Mammalia</taxon>
        <taxon>Eutheria</taxon>
        <taxon>Laurasiatheria</taxon>
        <taxon>Artiodactyla</taxon>
        <taxon>Whippomorpha</taxon>
        <taxon>Cetacea</taxon>
        <taxon>Odontoceti</taxon>
        <taxon>Pontoporiidae</taxon>
        <taxon>Pontoporia</taxon>
    </lineage>
</organism>
<reference evidence="11" key="1">
    <citation type="submission" date="2018-05" db="EMBL/GenBank/DDBJ databases">
        <authorList>
            <person name="Pedro S.L.S."/>
            <person name="Freitas R.C."/>
            <person name="Barreto A.S."/>
            <person name="Lima A.O.S."/>
        </authorList>
    </citation>
    <scope>NUCLEOTIDE SEQUENCE</scope>
    <source>
        <strain evidence="11">BP203</strain>
        <tissue evidence="11">Muscle</tissue>
    </source>
</reference>
<evidence type="ECO:0000256" key="4">
    <source>
        <dbReference type="ARBA" id="ARBA00022741"/>
    </source>
</evidence>
<dbReference type="InterPro" id="IPR036961">
    <property type="entry name" value="Kinesin_motor_dom_sf"/>
</dbReference>
<keyword evidence="4 9" id="KW-0547">Nucleotide-binding</keyword>
<evidence type="ECO:0000256" key="1">
    <source>
        <dbReference type="ARBA" id="ARBA00004496"/>
    </source>
</evidence>
<evidence type="ECO:0000256" key="2">
    <source>
        <dbReference type="ARBA" id="ARBA00022490"/>
    </source>
</evidence>
<evidence type="ECO:0000256" key="8">
    <source>
        <dbReference type="ARBA" id="ARBA00023203"/>
    </source>
</evidence>
<dbReference type="InterPro" id="IPR001609">
    <property type="entry name" value="Myosin_head_motor_dom-like"/>
</dbReference>
<evidence type="ECO:0000313" key="11">
    <source>
        <dbReference type="EMBL" id="NIG61450.1"/>
    </source>
</evidence>
<dbReference type="PANTHER" id="PTHR13140:SF255">
    <property type="entry name" value="UNCONVENTIONAL MYOSIN-IC"/>
    <property type="match status" value="1"/>
</dbReference>
<keyword evidence="8 9" id="KW-0009">Actin-binding</keyword>
<comment type="caution">
    <text evidence="11">The sequence shown here is derived from an EMBL/GenBank/DDBJ whole genome shotgun (WGS) entry which is preliminary data.</text>
</comment>
<dbReference type="PANTHER" id="PTHR13140">
    <property type="entry name" value="MYOSIN"/>
    <property type="match status" value="1"/>
</dbReference>